<evidence type="ECO:0000259" key="2">
    <source>
        <dbReference type="PROSITE" id="PS51192"/>
    </source>
</evidence>
<sequence length="1151" mass="129913">MSNFQFLRAEFESLYDPAVSAEHLVYSDPRAACMRTRHALEQVVHWLYEHDLTLRLPYDDSLGVLLTQPAFEALVPPQIRQKTRLIQKLGNRAVHGSAPIRHGDSLHLVRELFHVMYWLARTFTRASDPKSLVADWDEKRIPHLVNADEAVAFTRDELKKQEAQFKERLQAQTAQIEAREKQIAVVAATSSEYEARLAQLDAELARARAELAMAKAANIAVPDTHDYSEAETRRRFIDVLLREAGWVEGDNMGVEVPLVGMPNKPGGGFADYVLWGQNGKPLAVVEAKRSFSDPEVGRQQAKLYADCLEQMKGQRPLIFYTNGHKTWLWDDKRAAPREVSGIYSRDELELAISRRSLHQDLRGLDISSSIVERAYQTRAIRAVGEHFMAGHRAALLTMATGTGKTRTAVALIDLLMRANWVKRVLFLADRVALVRQATNAFKAHLPDSSPVNLVQDKDGQGRVFLSTYPTMMGLIEEMDGVQRKYGAGYFDLIVIDEAHRSVYQKYGAIFRYFDAYLVGLTATPRDEVDRDTYQLFGLEKGVPTDAYSLNEAVADGYLVKPTMQSVPLKFVREGIKYDELSGEEKDHWESLDWGDLEAPDEVQASDVNKKLFNTDTVDKMLQHLMLHGIKVEGGDRLGKTIIFAVNQEHAKFIAKRFDHNYPQYQGHFARVITHAVTYAQSLIDDFSVAAKLPQIAISVDMLDTGIDVPEVVNLVFFKAVRSKVKFLQMIGRGTRLSKDLFGPGLDKTEFVIFDFCGNFEFFNENPAGAPSPMSEPLGKRLFKRRLELLSLLPDAPRSGRDTLQQGTVAYNALEGLQAALQTQLHDEVAAMNLDNFLVREQREHVNKFTDRGCWNTLGATDYVELRDHVAGLPSQLPEEDITAKLFDMTCLGLQIAIVQRSQDFVRHRDRVIELAMALENVQSIPAVKQELPLIQEVQTEAYWQDITLAIIEHLRKHLRGLIQFIERRSIGPVYTDLQDVLGAASKAELRDFSTGINTAQYKRKVEAWIRANENHVAMAKLRFAKPLTPTDLTELERFVYEAEAVGGRDRFVQEFGEVSLPQFIRSLVGLDRNAAKEAFGIFLDSTRYNSQQIRFVEMIIERLTRQGAVDPGQLYDAPFTSIHHEGLDGAFRDADAEAIVGILDELARKAA</sequence>
<organism evidence="3 4">
    <name type="scientific">Achromobacter kerstersii</name>
    <dbReference type="NCBI Taxonomy" id="1353890"/>
    <lineage>
        <taxon>Bacteria</taxon>
        <taxon>Pseudomonadati</taxon>
        <taxon>Pseudomonadota</taxon>
        <taxon>Betaproteobacteria</taxon>
        <taxon>Burkholderiales</taxon>
        <taxon>Alcaligenaceae</taxon>
        <taxon>Achromobacter</taxon>
    </lineage>
</organism>
<dbReference type="EMBL" id="CADIJQ010000005">
    <property type="protein sequence ID" value="CAB3714225.1"/>
    <property type="molecule type" value="Genomic_DNA"/>
</dbReference>
<dbReference type="SUPFAM" id="SSF52540">
    <property type="entry name" value="P-loop containing nucleoside triphosphate hydrolases"/>
    <property type="match status" value="1"/>
</dbReference>
<dbReference type="GO" id="GO:0016787">
    <property type="term" value="F:hydrolase activity"/>
    <property type="evidence" value="ECO:0007669"/>
    <property type="project" value="InterPro"/>
</dbReference>
<dbReference type="GO" id="GO:0006304">
    <property type="term" value="P:DNA modification"/>
    <property type="evidence" value="ECO:0007669"/>
    <property type="project" value="InterPro"/>
</dbReference>
<evidence type="ECO:0000313" key="3">
    <source>
        <dbReference type="EMBL" id="CAB3714225.1"/>
    </source>
</evidence>
<dbReference type="GO" id="GO:0003677">
    <property type="term" value="F:DNA binding"/>
    <property type="evidence" value="ECO:0007669"/>
    <property type="project" value="InterPro"/>
</dbReference>
<dbReference type="SMART" id="SM00487">
    <property type="entry name" value="DEXDc"/>
    <property type="match status" value="1"/>
</dbReference>
<dbReference type="Proteomes" id="UP000494269">
    <property type="component" value="Unassembled WGS sequence"/>
</dbReference>
<accession>A0A6S7BHC6</accession>
<dbReference type="RefSeq" id="WP_175170393.1">
    <property type="nucleotide sequence ID" value="NZ_CADIJQ010000005.1"/>
</dbReference>
<dbReference type="Gene3D" id="3.40.50.300">
    <property type="entry name" value="P-loop containing nucleotide triphosphate hydrolases"/>
    <property type="match status" value="2"/>
</dbReference>
<protein>
    <recommendedName>
        <fullName evidence="2">Helicase ATP-binding domain-containing protein</fullName>
    </recommendedName>
</protein>
<dbReference type="InterPro" id="IPR027417">
    <property type="entry name" value="P-loop_NTPase"/>
</dbReference>
<dbReference type="InterPro" id="IPR025285">
    <property type="entry name" value="DUF4145"/>
</dbReference>
<dbReference type="InterPro" id="IPR050742">
    <property type="entry name" value="Helicase_Restrict-Modif_Enz"/>
</dbReference>
<dbReference type="Pfam" id="PF08463">
    <property type="entry name" value="EcoEI_R_C"/>
    <property type="match status" value="1"/>
</dbReference>
<gene>
    <name evidence="3" type="ORF">LMG3441_03317</name>
</gene>
<dbReference type="Gene3D" id="3.90.1570.30">
    <property type="match status" value="1"/>
</dbReference>
<dbReference type="Pfam" id="PF13643">
    <property type="entry name" value="DUF4145"/>
    <property type="match status" value="1"/>
</dbReference>
<dbReference type="GO" id="GO:0005829">
    <property type="term" value="C:cytosol"/>
    <property type="evidence" value="ECO:0007669"/>
    <property type="project" value="TreeGrafter"/>
</dbReference>
<dbReference type="Pfam" id="PF04851">
    <property type="entry name" value="ResIII"/>
    <property type="match status" value="1"/>
</dbReference>
<dbReference type="AlphaFoldDB" id="A0A6S7BHC6"/>
<dbReference type="InterPro" id="IPR014001">
    <property type="entry name" value="Helicase_ATP-bd"/>
</dbReference>
<dbReference type="PROSITE" id="PS51192">
    <property type="entry name" value="HELICASE_ATP_BIND_1"/>
    <property type="match status" value="1"/>
</dbReference>
<keyword evidence="4" id="KW-1185">Reference proteome</keyword>
<evidence type="ECO:0000313" key="4">
    <source>
        <dbReference type="Proteomes" id="UP000494269"/>
    </source>
</evidence>
<dbReference type="CDD" id="cd18799">
    <property type="entry name" value="SF2_C_EcoAI-like"/>
    <property type="match status" value="1"/>
</dbReference>
<reference evidence="3 4" key="1">
    <citation type="submission" date="2020-04" db="EMBL/GenBank/DDBJ databases">
        <authorList>
            <person name="De Canck E."/>
        </authorList>
    </citation>
    <scope>NUCLEOTIDE SEQUENCE [LARGE SCALE GENOMIC DNA]</scope>
    <source>
        <strain evidence="3 4">LMG 3441</strain>
    </source>
</reference>
<name>A0A6S7BHC6_9BURK</name>
<dbReference type="InterPro" id="IPR013670">
    <property type="entry name" value="EcoEI_R_C_dom"/>
</dbReference>
<keyword evidence="1" id="KW-0175">Coiled coil</keyword>
<dbReference type="PANTHER" id="PTHR47396">
    <property type="entry name" value="TYPE I RESTRICTION ENZYME ECOKI R PROTEIN"/>
    <property type="match status" value="1"/>
</dbReference>
<evidence type="ECO:0000256" key="1">
    <source>
        <dbReference type="SAM" id="Coils"/>
    </source>
</evidence>
<feature type="domain" description="Helicase ATP-binding" evidence="2">
    <location>
        <begin position="385"/>
        <end position="542"/>
    </location>
</feature>
<dbReference type="PANTHER" id="PTHR47396:SF1">
    <property type="entry name" value="ATP-DEPENDENT HELICASE IRC3-RELATED"/>
    <property type="match status" value="1"/>
</dbReference>
<dbReference type="InterPro" id="IPR001650">
    <property type="entry name" value="Helicase_C-like"/>
</dbReference>
<dbReference type="CDD" id="cd18032">
    <property type="entry name" value="DEXHc_RE_I_III_res"/>
    <property type="match status" value="1"/>
</dbReference>
<dbReference type="GO" id="GO:0005524">
    <property type="term" value="F:ATP binding"/>
    <property type="evidence" value="ECO:0007669"/>
    <property type="project" value="InterPro"/>
</dbReference>
<feature type="coiled-coil region" evidence="1">
    <location>
        <begin position="144"/>
        <end position="217"/>
    </location>
</feature>
<dbReference type="InterPro" id="IPR006935">
    <property type="entry name" value="Helicase/UvrB_N"/>
</dbReference>
<proteinExistence type="predicted"/>
<dbReference type="Pfam" id="PF00271">
    <property type="entry name" value="Helicase_C"/>
    <property type="match status" value="1"/>
</dbReference>